<keyword evidence="8" id="KW-1133">Transmembrane helix</keyword>
<keyword evidence="6" id="KW-0812">Transmembrane</keyword>
<evidence type="ECO:0000256" key="7">
    <source>
        <dbReference type="ARBA" id="ARBA00022777"/>
    </source>
</evidence>
<dbReference type="CDD" id="cd00082">
    <property type="entry name" value="HisKA"/>
    <property type="match status" value="1"/>
</dbReference>
<dbReference type="InterPro" id="IPR004358">
    <property type="entry name" value="Sig_transdc_His_kin-like_C"/>
</dbReference>
<dbReference type="InterPro" id="IPR005467">
    <property type="entry name" value="His_kinase_dom"/>
</dbReference>
<dbReference type="PROSITE" id="PS50109">
    <property type="entry name" value="HIS_KIN"/>
    <property type="match status" value="1"/>
</dbReference>
<protein>
    <recommendedName>
        <fullName evidence="3">histidine kinase</fullName>
        <ecNumber evidence="3">2.7.13.3</ecNumber>
    </recommendedName>
</protein>
<dbReference type="PANTHER" id="PTHR45436:SF1">
    <property type="entry name" value="SENSOR PROTEIN QSEC"/>
    <property type="match status" value="1"/>
</dbReference>
<dbReference type="InterPro" id="IPR013727">
    <property type="entry name" value="2CSK_N"/>
</dbReference>
<keyword evidence="5" id="KW-0808">Transferase</keyword>
<evidence type="ECO:0000256" key="4">
    <source>
        <dbReference type="ARBA" id="ARBA00022553"/>
    </source>
</evidence>
<dbReference type="PANTHER" id="PTHR45436">
    <property type="entry name" value="SENSOR HISTIDINE KINASE YKOH"/>
    <property type="match status" value="1"/>
</dbReference>
<dbReference type="GO" id="GO:0005886">
    <property type="term" value="C:plasma membrane"/>
    <property type="evidence" value="ECO:0007669"/>
    <property type="project" value="TreeGrafter"/>
</dbReference>
<dbReference type="SMART" id="SM00388">
    <property type="entry name" value="HisKA"/>
    <property type="match status" value="1"/>
</dbReference>
<dbReference type="InterPro" id="IPR036097">
    <property type="entry name" value="HisK_dim/P_sf"/>
</dbReference>
<evidence type="ECO:0000256" key="8">
    <source>
        <dbReference type="ARBA" id="ARBA00022989"/>
    </source>
</evidence>
<dbReference type="InterPro" id="IPR036890">
    <property type="entry name" value="HATPase_C_sf"/>
</dbReference>
<evidence type="ECO:0000256" key="9">
    <source>
        <dbReference type="ARBA" id="ARBA00023136"/>
    </source>
</evidence>
<feature type="domain" description="Histidine kinase" evidence="10">
    <location>
        <begin position="241"/>
        <end position="470"/>
    </location>
</feature>
<dbReference type="InterPro" id="IPR050428">
    <property type="entry name" value="TCS_sensor_his_kinase"/>
</dbReference>
<dbReference type="PRINTS" id="PR00344">
    <property type="entry name" value="BCTRLSENSOR"/>
</dbReference>
<gene>
    <name evidence="11" type="ORF">CR159_07410</name>
</gene>
<evidence type="ECO:0000256" key="6">
    <source>
        <dbReference type="ARBA" id="ARBA00022692"/>
    </source>
</evidence>
<name>A0A2N4U689_9BURK</name>
<keyword evidence="9" id="KW-0472">Membrane</keyword>
<dbReference type="CDD" id="cd00075">
    <property type="entry name" value="HATPase"/>
    <property type="match status" value="1"/>
</dbReference>
<dbReference type="EMBL" id="PDNW01000005">
    <property type="protein sequence ID" value="PLC50513.1"/>
    <property type="molecule type" value="Genomic_DNA"/>
</dbReference>
<dbReference type="AlphaFoldDB" id="A0A2N4U689"/>
<evidence type="ECO:0000256" key="3">
    <source>
        <dbReference type="ARBA" id="ARBA00012438"/>
    </source>
</evidence>
<dbReference type="OrthoDB" id="8554694at2"/>
<proteinExistence type="predicted"/>
<dbReference type="Gene3D" id="1.10.287.130">
    <property type="match status" value="1"/>
</dbReference>
<keyword evidence="7 11" id="KW-0418">Kinase</keyword>
<dbReference type="GO" id="GO:0000155">
    <property type="term" value="F:phosphorelay sensor kinase activity"/>
    <property type="evidence" value="ECO:0007669"/>
    <property type="project" value="InterPro"/>
</dbReference>
<dbReference type="Pfam" id="PF02518">
    <property type="entry name" value="HATPase_c"/>
    <property type="match status" value="1"/>
</dbReference>
<dbReference type="SMART" id="SM00387">
    <property type="entry name" value="HATPase_c"/>
    <property type="match status" value="1"/>
</dbReference>
<evidence type="ECO:0000259" key="10">
    <source>
        <dbReference type="PROSITE" id="PS50109"/>
    </source>
</evidence>
<reference evidence="11 12" key="1">
    <citation type="submission" date="2017-10" db="EMBL/GenBank/DDBJ databases">
        <title>Two draft genome sequences of Pusillimonas sp. strains isolated from a nitrate- and radionuclide-contaminated groundwater in Russia.</title>
        <authorList>
            <person name="Grouzdev D.S."/>
            <person name="Tourova T.P."/>
            <person name="Goeva M.A."/>
            <person name="Babich T.L."/>
            <person name="Sokolova D.S."/>
            <person name="Abdullin R."/>
            <person name="Poltaraus A.B."/>
            <person name="Toshchakov S.V."/>
            <person name="Nazina T.N."/>
        </authorList>
    </citation>
    <scope>NUCLEOTIDE SEQUENCE [LARGE SCALE GENOMIC DNA]</scope>
    <source>
        <strain evidence="11 12">JR1/69-3-13</strain>
    </source>
</reference>
<evidence type="ECO:0000313" key="11">
    <source>
        <dbReference type="EMBL" id="PLC50513.1"/>
    </source>
</evidence>
<dbReference type="SUPFAM" id="SSF55874">
    <property type="entry name" value="ATPase domain of HSP90 chaperone/DNA topoisomerase II/histidine kinase"/>
    <property type="match status" value="1"/>
</dbReference>
<dbReference type="Gene3D" id="3.30.565.10">
    <property type="entry name" value="Histidine kinase-like ATPase, C-terminal domain"/>
    <property type="match status" value="1"/>
</dbReference>
<comment type="catalytic activity">
    <reaction evidence="1">
        <text>ATP + protein L-histidine = ADP + protein N-phospho-L-histidine.</text>
        <dbReference type="EC" id="2.7.13.3"/>
    </reaction>
</comment>
<keyword evidence="12" id="KW-1185">Reference proteome</keyword>
<evidence type="ECO:0000313" key="12">
    <source>
        <dbReference type="Proteomes" id="UP000234190"/>
    </source>
</evidence>
<organism evidence="11 12">
    <name type="scientific">Pollutimonas subterranea</name>
    <dbReference type="NCBI Taxonomy" id="2045210"/>
    <lineage>
        <taxon>Bacteria</taxon>
        <taxon>Pseudomonadati</taxon>
        <taxon>Pseudomonadota</taxon>
        <taxon>Betaproteobacteria</taxon>
        <taxon>Burkholderiales</taxon>
        <taxon>Alcaligenaceae</taxon>
        <taxon>Pollutimonas</taxon>
    </lineage>
</organism>
<evidence type="ECO:0000256" key="1">
    <source>
        <dbReference type="ARBA" id="ARBA00000085"/>
    </source>
</evidence>
<accession>A0A2N4U689</accession>
<comment type="caution">
    <text evidence="11">The sequence shown here is derived from an EMBL/GenBank/DDBJ whole genome shotgun (WGS) entry which is preliminary data.</text>
</comment>
<dbReference type="Pfam" id="PF00512">
    <property type="entry name" value="HisKA"/>
    <property type="match status" value="1"/>
</dbReference>
<dbReference type="Proteomes" id="UP000234190">
    <property type="component" value="Unassembled WGS sequence"/>
</dbReference>
<sequence length="471" mass="52440">MLVDSRSDYQALNIVTQEVYDSALLEPAKILENSVEFNTDGTLRIDPPFYAQVMLESRAGNRKYFHVEEVVPRVLSLAGSSGKQINGRTLLGMQGLPPPENLADNEGMPVFYNTMYRNDEVRMVALWRDLHYDGLHRQVVVLVGESMDMRLRTQQQAWREGLFRDGRMLILAILLVWLSVLWALRPLNELRREIKARDIDNLMPLDDSHVPREVVPLVKAVNHHIDLYRQVLDRQARFLADASHQLRTPLAIMRTQAQYAQREPDIARMRETLAAIIRQLGQTSRLTEQLLSLAHASRNDASPHAKVDLNALAREVVLLYLPLAREKHQDLGWVDCGEANDEEDAAHVWVLGSDAEIHESISNLVHNAINHAGDGSTITVSAGIEENDAWVSVCDNGVGLDPSLRESVFIRFDRGGTARKGNRGSGSGLGLAIALAYAQRNRGTILLKDGDATVDGGVGLCAVLIMPKHSA</sequence>
<evidence type="ECO:0000256" key="5">
    <source>
        <dbReference type="ARBA" id="ARBA00022679"/>
    </source>
</evidence>
<comment type="subcellular location">
    <subcellularLocation>
        <location evidence="2">Membrane</location>
    </subcellularLocation>
</comment>
<dbReference type="EC" id="2.7.13.3" evidence="3"/>
<keyword evidence="4" id="KW-0597">Phosphoprotein</keyword>
<dbReference type="InterPro" id="IPR003661">
    <property type="entry name" value="HisK_dim/P_dom"/>
</dbReference>
<dbReference type="InterPro" id="IPR003594">
    <property type="entry name" value="HATPase_dom"/>
</dbReference>
<dbReference type="SUPFAM" id="SSF47384">
    <property type="entry name" value="Homodimeric domain of signal transducing histidine kinase"/>
    <property type="match status" value="1"/>
</dbReference>
<dbReference type="Pfam" id="PF08521">
    <property type="entry name" value="2CSK_N"/>
    <property type="match status" value="1"/>
</dbReference>
<evidence type="ECO:0000256" key="2">
    <source>
        <dbReference type="ARBA" id="ARBA00004370"/>
    </source>
</evidence>